<protein>
    <recommendedName>
        <fullName evidence="2">Replication protein A 70 kDa DNA-binding subunit B</fullName>
    </recommendedName>
</protein>
<gene>
    <name evidence="1" type="ORF">Tci_669504</name>
</gene>
<organism evidence="1">
    <name type="scientific">Tanacetum cinerariifolium</name>
    <name type="common">Dalmatian daisy</name>
    <name type="synonym">Chrysanthemum cinerariifolium</name>
    <dbReference type="NCBI Taxonomy" id="118510"/>
    <lineage>
        <taxon>Eukaryota</taxon>
        <taxon>Viridiplantae</taxon>
        <taxon>Streptophyta</taxon>
        <taxon>Embryophyta</taxon>
        <taxon>Tracheophyta</taxon>
        <taxon>Spermatophyta</taxon>
        <taxon>Magnoliopsida</taxon>
        <taxon>eudicotyledons</taxon>
        <taxon>Gunneridae</taxon>
        <taxon>Pentapetalae</taxon>
        <taxon>asterids</taxon>
        <taxon>campanulids</taxon>
        <taxon>Asterales</taxon>
        <taxon>Asteraceae</taxon>
        <taxon>Asteroideae</taxon>
        <taxon>Anthemideae</taxon>
        <taxon>Anthemidinae</taxon>
        <taxon>Tanacetum</taxon>
    </lineage>
</organism>
<dbReference type="Gene3D" id="2.40.50.140">
    <property type="entry name" value="Nucleic acid-binding proteins"/>
    <property type="match status" value="1"/>
</dbReference>
<dbReference type="AlphaFoldDB" id="A0A699KNG5"/>
<reference evidence="1" key="1">
    <citation type="journal article" date="2019" name="Sci. Rep.">
        <title>Draft genome of Tanacetum cinerariifolium, the natural source of mosquito coil.</title>
        <authorList>
            <person name="Yamashiro T."/>
            <person name="Shiraishi A."/>
            <person name="Satake H."/>
            <person name="Nakayama K."/>
        </authorList>
    </citation>
    <scope>NUCLEOTIDE SEQUENCE</scope>
</reference>
<accession>A0A699KNG5</accession>
<evidence type="ECO:0008006" key="2">
    <source>
        <dbReference type="Google" id="ProtNLM"/>
    </source>
</evidence>
<dbReference type="EMBL" id="BKCJ010525606">
    <property type="protein sequence ID" value="GFA97532.1"/>
    <property type="molecule type" value="Genomic_DNA"/>
</dbReference>
<proteinExistence type="predicted"/>
<name>A0A699KNG5_TANCI</name>
<sequence>MGQFDVIGQVIESLELNNYDGNGKQRKKKHLNLMDLEGTKLKCMLWGDYADQFTEFLKSCEDVGLLIVVIQLGKM</sequence>
<comment type="caution">
    <text evidence="1">The sequence shown here is derived from an EMBL/GenBank/DDBJ whole genome shotgun (WGS) entry which is preliminary data.</text>
</comment>
<dbReference type="SUPFAM" id="SSF50249">
    <property type="entry name" value="Nucleic acid-binding proteins"/>
    <property type="match status" value="1"/>
</dbReference>
<dbReference type="InterPro" id="IPR012340">
    <property type="entry name" value="NA-bd_OB-fold"/>
</dbReference>
<evidence type="ECO:0000313" key="1">
    <source>
        <dbReference type="EMBL" id="GFA97532.1"/>
    </source>
</evidence>